<dbReference type="GeneID" id="87842931"/>
<evidence type="ECO:0000313" key="2">
    <source>
        <dbReference type="Proteomes" id="UP001278766"/>
    </source>
</evidence>
<gene>
    <name evidence="1" type="ORF">B0H64DRAFT_431743</name>
</gene>
<dbReference type="AlphaFoldDB" id="A0AAE0HJW5"/>
<reference evidence="1" key="1">
    <citation type="journal article" date="2023" name="Mol. Phylogenet. Evol.">
        <title>Genome-scale phylogeny and comparative genomics of the fungal order Sordariales.</title>
        <authorList>
            <person name="Hensen N."/>
            <person name="Bonometti L."/>
            <person name="Westerberg I."/>
            <person name="Brannstrom I.O."/>
            <person name="Guillou S."/>
            <person name="Cros-Aarteil S."/>
            <person name="Calhoun S."/>
            <person name="Haridas S."/>
            <person name="Kuo A."/>
            <person name="Mondo S."/>
            <person name="Pangilinan J."/>
            <person name="Riley R."/>
            <person name="LaButti K."/>
            <person name="Andreopoulos B."/>
            <person name="Lipzen A."/>
            <person name="Chen C."/>
            <person name="Yan M."/>
            <person name="Daum C."/>
            <person name="Ng V."/>
            <person name="Clum A."/>
            <person name="Steindorff A."/>
            <person name="Ohm R.A."/>
            <person name="Martin F."/>
            <person name="Silar P."/>
            <person name="Natvig D.O."/>
            <person name="Lalanne C."/>
            <person name="Gautier V."/>
            <person name="Ament-Velasquez S.L."/>
            <person name="Kruys A."/>
            <person name="Hutchinson M.I."/>
            <person name="Powell A.J."/>
            <person name="Barry K."/>
            <person name="Miller A.N."/>
            <person name="Grigoriev I.V."/>
            <person name="Debuchy R."/>
            <person name="Gladieux P."/>
            <person name="Hiltunen Thoren M."/>
            <person name="Johannesson H."/>
        </authorList>
    </citation>
    <scope>NUCLEOTIDE SEQUENCE</scope>
    <source>
        <strain evidence="1">CBS 168.71</strain>
    </source>
</reference>
<dbReference type="EMBL" id="JAUEPN010000003">
    <property type="protein sequence ID" value="KAK3297913.1"/>
    <property type="molecule type" value="Genomic_DNA"/>
</dbReference>
<keyword evidence="2" id="KW-1185">Reference proteome</keyword>
<protein>
    <submittedName>
        <fullName evidence="1">Uncharacterized protein</fullName>
    </submittedName>
</protein>
<organism evidence="1 2">
    <name type="scientific">Chaetomium fimeti</name>
    <dbReference type="NCBI Taxonomy" id="1854472"/>
    <lineage>
        <taxon>Eukaryota</taxon>
        <taxon>Fungi</taxon>
        <taxon>Dikarya</taxon>
        <taxon>Ascomycota</taxon>
        <taxon>Pezizomycotina</taxon>
        <taxon>Sordariomycetes</taxon>
        <taxon>Sordariomycetidae</taxon>
        <taxon>Sordariales</taxon>
        <taxon>Chaetomiaceae</taxon>
        <taxon>Chaetomium</taxon>
    </lineage>
</organism>
<accession>A0AAE0HJW5</accession>
<sequence length="393" mass="42480">MPSQQRSSRENWMESRTVYNEWTWLTFGSHTVSDVAFWRTCGQNLVASGDNNCVTFYGATRFSIREDWTVPGKRGVSSPAPPEAAIEARTEASGEPIPLMGARGAISPPPPAKKSRALANTPWAAEQALHRQRLNLSEATALGSLSPYFDPDRMAEGGFGHGNESEVFGKRVRWQQVALGISVGVPIDEWDDAIHVKSDAFVPYGDGDVSSRGLEARGDCGASPDELETCHSHWALAEREEHEKRWDYARCRSLLTCVRDTVGGGLVKLGHGWRQTVECADRIKAVQSTLYDYVRQYPATCYLVTLGAGGAVGYAFGQIGSGGGATAQDNDELARCSDNTQVNAFVEGILDAANAGDENAARADITLGNGHTLVLYGRVYPIDAVPPTDLCPA</sequence>
<name>A0AAE0HJW5_9PEZI</name>
<dbReference type="Proteomes" id="UP001278766">
    <property type="component" value="Unassembled WGS sequence"/>
</dbReference>
<dbReference type="RefSeq" id="XP_062661427.1">
    <property type="nucleotide sequence ID" value="XM_062805983.1"/>
</dbReference>
<comment type="caution">
    <text evidence="1">The sequence shown here is derived from an EMBL/GenBank/DDBJ whole genome shotgun (WGS) entry which is preliminary data.</text>
</comment>
<reference evidence="1" key="2">
    <citation type="submission" date="2023-06" db="EMBL/GenBank/DDBJ databases">
        <authorList>
            <consortium name="Lawrence Berkeley National Laboratory"/>
            <person name="Haridas S."/>
            <person name="Hensen N."/>
            <person name="Bonometti L."/>
            <person name="Westerberg I."/>
            <person name="Brannstrom I.O."/>
            <person name="Guillou S."/>
            <person name="Cros-Aarteil S."/>
            <person name="Calhoun S."/>
            <person name="Kuo A."/>
            <person name="Mondo S."/>
            <person name="Pangilinan J."/>
            <person name="Riley R."/>
            <person name="Labutti K."/>
            <person name="Andreopoulos B."/>
            <person name="Lipzen A."/>
            <person name="Chen C."/>
            <person name="Yanf M."/>
            <person name="Daum C."/>
            <person name="Ng V."/>
            <person name="Clum A."/>
            <person name="Steindorff A."/>
            <person name="Ohm R."/>
            <person name="Martin F."/>
            <person name="Silar P."/>
            <person name="Natvig D."/>
            <person name="Lalanne C."/>
            <person name="Gautier V."/>
            <person name="Ament-Velasquez S.L."/>
            <person name="Kruys A."/>
            <person name="Hutchinson M.I."/>
            <person name="Powell A.J."/>
            <person name="Barry K."/>
            <person name="Miller A.N."/>
            <person name="Grigoriev I.V."/>
            <person name="Debuchy R."/>
            <person name="Gladieux P."/>
            <person name="Thoren M.H."/>
            <person name="Johannesson H."/>
        </authorList>
    </citation>
    <scope>NUCLEOTIDE SEQUENCE</scope>
    <source>
        <strain evidence="1">CBS 168.71</strain>
    </source>
</reference>
<evidence type="ECO:0000313" key="1">
    <source>
        <dbReference type="EMBL" id="KAK3297913.1"/>
    </source>
</evidence>
<proteinExistence type="predicted"/>